<accession>A0A3P6H859</accession>
<dbReference type="Gene3D" id="3.30.160.60">
    <property type="entry name" value="Classic Zinc Finger"/>
    <property type="match status" value="1"/>
</dbReference>
<feature type="compositionally biased region" description="Polar residues" evidence="2">
    <location>
        <begin position="37"/>
        <end position="46"/>
    </location>
</feature>
<dbReference type="PROSITE" id="PS50157">
    <property type="entry name" value="ZINC_FINGER_C2H2_2"/>
    <property type="match status" value="1"/>
</dbReference>
<evidence type="ECO:0000256" key="1">
    <source>
        <dbReference type="PROSITE-ProRule" id="PRU00042"/>
    </source>
</evidence>
<dbReference type="EMBL" id="LR031880">
    <property type="protein sequence ID" value="VDD64615.1"/>
    <property type="molecule type" value="Genomic_DNA"/>
</dbReference>
<keyword evidence="1" id="KW-0863">Zinc-finger</keyword>
<dbReference type="InterPro" id="IPR036236">
    <property type="entry name" value="Znf_C2H2_sf"/>
</dbReference>
<keyword evidence="1" id="KW-0862">Zinc</keyword>
<proteinExistence type="predicted"/>
<feature type="compositionally biased region" description="Low complexity" evidence="2">
    <location>
        <begin position="1"/>
        <end position="17"/>
    </location>
</feature>
<evidence type="ECO:0000313" key="4">
    <source>
        <dbReference type="EMBL" id="VDD64615.1"/>
    </source>
</evidence>
<gene>
    <name evidence="4" type="ORF">BOLC6T40067H</name>
</gene>
<dbReference type="InterPro" id="IPR013087">
    <property type="entry name" value="Znf_C2H2_type"/>
</dbReference>
<dbReference type="PROSITE" id="PS00028">
    <property type="entry name" value="ZINC_FINGER_C2H2_1"/>
    <property type="match status" value="1"/>
</dbReference>
<name>A0A3P6H859_BRAOL</name>
<feature type="region of interest" description="Disordered" evidence="2">
    <location>
        <begin position="1"/>
        <end position="51"/>
    </location>
</feature>
<feature type="domain" description="C2H2-type" evidence="3">
    <location>
        <begin position="55"/>
        <end position="77"/>
    </location>
</feature>
<dbReference type="SUPFAM" id="SSF57667">
    <property type="entry name" value="beta-beta-alpha zinc fingers"/>
    <property type="match status" value="1"/>
</dbReference>
<organism evidence="4">
    <name type="scientific">Brassica oleracea</name>
    <name type="common">Wild cabbage</name>
    <dbReference type="NCBI Taxonomy" id="3712"/>
    <lineage>
        <taxon>Eukaryota</taxon>
        <taxon>Viridiplantae</taxon>
        <taxon>Streptophyta</taxon>
        <taxon>Embryophyta</taxon>
        <taxon>Tracheophyta</taxon>
        <taxon>Spermatophyta</taxon>
        <taxon>Magnoliopsida</taxon>
        <taxon>eudicotyledons</taxon>
        <taxon>Gunneridae</taxon>
        <taxon>Pentapetalae</taxon>
        <taxon>rosids</taxon>
        <taxon>malvids</taxon>
        <taxon>Brassicales</taxon>
        <taxon>Brassicaceae</taxon>
        <taxon>Brassiceae</taxon>
        <taxon>Brassica</taxon>
    </lineage>
</organism>
<protein>
    <recommendedName>
        <fullName evidence="3">C2H2-type domain-containing protein</fullName>
    </recommendedName>
</protein>
<evidence type="ECO:0000259" key="3">
    <source>
        <dbReference type="PROSITE" id="PS50157"/>
    </source>
</evidence>
<sequence>MSSSHNNSTSSSSTPSSLPAGAATGANNRSRKEPATAMTSTQQPNSVADPLVDEYICEVCGKKFKREQTRDLHMRGHNLPFTVPRRRN</sequence>
<keyword evidence="1" id="KW-0479">Metal-binding</keyword>
<dbReference type="AlphaFoldDB" id="A0A3P6H859"/>
<dbReference type="GO" id="GO:0008270">
    <property type="term" value="F:zinc ion binding"/>
    <property type="evidence" value="ECO:0007669"/>
    <property type="project" value="UniProtKB-KW"/>
</dbReference>
<dbReference type="SMART" id="SM00355">
    <property type="entry name" value="ZnF_C2H2"/>
    <property type="match status" value="1"/>
</dbReference>
<evidence type="ECO:0000256" key="2">
    <source>
        <dbReference type="SAM" id="MobiDB-lite"/>
    </source>
</evidence>
<dbReference type="Pfam" id="PF12874">
    <property type="entry name" value="zf-met"/>
    <property type="match status" value="1"/>
</dbReference>
<reference evidence="4" key="1">
    <citation type="submission" date="2018-11" db="EMBL/GenBank/DDBJ databases">
        <authorList>
            <consortium name="Genoscope - CEA"/>
            <person name="William W."/>
        </authorList>
    </citation>
    <scope>NUCLEOTIDE SEQUENCE</scope>
</reference>